<gene>
    <name evidence="7" type="ORF">INP52_09750</name>
</gene>
<dbReference type="SUPFAM" id="SSF52833">
    <property type="entry name" value="Thioredoxin-like"/>
    <property type="match status" value="1"/>
</dbReference>
<dbReference type="KEGG" id="tio:INP52_09750"/>
<dbReference type="PROSITE" id="PS51355">
    <property type="entry name" value="GLUTATHIONE_PEROXID_3"/>
    <property type="match status" value="1"/>
</dbReference>
<dbReference type="AlphaFoldDB" id="A0A7S7M8D4"/>
<reference evidence="7 8" key="1">
    <citation type="submission" date="2020-10" db="EMBL/GenBank/DDBJ databases">
        <title>Olsenella immobilis sp.nov., isolated from the mud in a fermentation cellar used for the production of Chinese strong-flavoured liquor.</title>
        <authorList>
            <person name="Lu L."/>
        </authorList>
    </citation>
    <scope>NUCLEOTIDE SEQUENCE [LARGE SCALE GENOMIC DNA]</scope>
    <source>
        <strain evidence="7 8">LZLJ-2</strain>
    </source>
</reference>
<organism evidence="7 8">
    <name type="scientific">Thermophilibacter immobilis</name>
    <dbReference type="NCBI Taxonomy" id="2779519"/>
    <lineage>
        <taxon>Bacteria</taxon>
        <taxon>Bacillati</taxon>
        <taxon>Actinomycetota</taxon>
        <taxon>Coriobacteriia</taxon>
        <taxon>Coriobacteriales</taxon>
        <taxon>Atopobiaceae</taxon>
        <taxon>Thermophilibacter</taxon>
    </lineage>
</organism>
<comment type="similarity">
    <text evidence="1 5">Belongs to the glutathione peroxidase family.</text>
</comment>
<evidence type="ECO:0000256" key="5">
    <source>
        <dbReference type="RuleBase" id="RU000499"/>
    </source>
</evidence>
<dbReference type="CDD" id="cd00340">
    <property type="entry name" value="GSH_Peroxidase"/>
    <property type="match status" value="1"/>
</dbReference>
<keyword evidence="8" id="KW-1185">Reference proteome</keyword>
<evidence type="ECO:0000256" key="3">
    <source>
        <dbReference type="ARBA" id="ARBA00023002"/>
    </source>
</evidence>
<dbReference type="InterPro" id="IPR036249">
    <property type="entry name" value="Thioredoxin-like_sf"/>
</dbReference>
<protein>
    <recommendedName>
        <fullName evidence="5">Glutathione peroxidase</fullName>
    </recommendedName>
</protein>
<dbReference type="InterPro" id="IPR013766">
    <property type="entry name" value="Thioredoxin_domain"/>
</dbReference>
<evidence type="ECO:0000259" key="6">
    <source>
        <dbReference type="PROSITE" id="PS51352"/>
    </source>
</evidence>
<name>A0A7S7M8D4_9ACTN</name>
<dbReference type="PROSITE" id="PS51352">
    <property type="entry name" value="THIOREDOXIN_2"/>
    <property type="match status" value="1"/>
</dbReference>
<dbReference type="Pfam" id="PF00255">
    <property type="entry name" value="GSHPx"/>
    <property type="match status" value="1"/>
</dbReference>
<dbReference type="RefSeq" id="WP_194371281.1">
    <property type="nucleotide sequence ID" value="NZ_CP063767.1"/>
</dbReference>
<dbReference type="InterPro" id="IPR000889">
    <property type="entry name" value="Glutathione_peroxidase"/>
</dbReference>
<dbReference type="PIRSF" id="PIRSF000303">
    <property type="entry name" value="Glutathion_perox"/>
    <property type="match status" value="1"/>
</dbReference>
<evidence type="ECO:0000313" key="8">
    <source>
        <dbReference type="Proteomes" id="UP000593735"/>
    </source>
</evidence>
<dbReference type="FunFam" id="3.40.30.10:FF:000010">
    <property type="entry name" value="Glutathione peroxidase"/>
    <property type="match status" value="1"/>
</dbReference>
<evidence type="ECO:0000256" key="4">
    <source>
        <dbReference type="PIRSR" id="PIRSR000303-1"/>
    </source>
</evidence>
<sequence>MAASIYDFTVKAVDGSEKSLADYRGEVLLVVNTATHCGFTPQLEGLEKLQRTYHDQGFEVLGFPCNQFASQAPESSAEIQEQCRLSYGVDFPTFAKIDVNGDAADPLYAWLRQQKGGLVGNDIRWNFTKFLVDRKGQVQERFAPTTTPQKIEKSVTEQL</sequence>
<dbReference type="PRINTS" id="PR01011">
    <property type="entry name" value="GLUTPROXDASE"/>
</dbReference>
<dbReference type="EMBL" id="CP063767">
    <property type="protein sequence ID" value="QOY60639.1"/>
    <property type="molecule type" value="Genomic_DNA"/>
</dbReference>
<dbReference type="InterPro" id="IPR029760">
    <property type="entry name" value="GPX_CS"/>
</dbReference>
<feature type="active site" evidence="4">
    <location>
        <position position="37"/>
    </location>
</feature>
<dbReference type="PANTHER" id="PTHR11592:SF78">
    <property type="entry name" value="GLUTATHIONE PEROXIDASE"/>
    <property type="match status" value="1"/>
</dbReference>
<dbReference type="Gene3D" id="3.40.30.10">
    <property type="entry name" value="Glutaredoxin"/>
    <property type="match status" value="1"/>
</dbReference>
<dbReference type="Proteomes" id="UP000593735">
    <property type="component" value="Chromosome"/>
</dbReference>
<keyword evidence="2 5" id="KW-0575">Peroxidase</keyword>
<dbReference type="PROSITE" id="PS00763">
    <property type="entry name" value="GLUTATHIONE_PEROXID_2"/>
    <property type="match status" value="1"/>
</dbReference>
<dbReference type="GO" id="GO:0004601">
    <property type="term" value="F:peroxidase activity"/>
    <property type="evidence" value="ECO:0007669"/>
    <property type="project" value="UniProtKB-KW"/>
</dbReference>
<dbReference type="PANTHER" id="PTHR11592">
    <property type="entry name" value="GLUTATHIONE PEROXIDASE"/>
    <property type="match status" value="1"/>
</dbReference>
<feature type="domain" description="Thioredoxin" evidence="6">
    <location>
        <begin position="1"/>
        <end position="159"/>
    </location>
</feature>
<keyword evidence="3 5" id="KW-0560">Oxidoreductase</keyword>
<evidence type="ECO:0000256" key="2">
    <source>
        <dbReference type="ARBA" id="ARBA00022559"/>
    </source>
</evidence>
<proteinExistence type="inferred from homology"/>
<dbReference type="GO" id="GO:0034599">
    <property type="term" value="P:cellular response to oxidative stress"/>
    <property type="evidence" value="ECO:0007669"/>
    <property type="project" value="TreeGrafter"/>
</dbReference>
<evidence type="ECO:0000256" key="1">
    <source>
        <dbReference type="ARBA" id="ARBA00006926"/>
    </source>
</evidence>
<accession>A0A7S7M8D4</accession>
<evidence type="ECO:0000313" key="7">
    <source>
        <dbReference type="EMBL" id="QOY60639.1"/>
    </source>
</evidence>